<dbReference type="InterPro" id="IPR008551">
    <property type="entry name" value="TANGO2"/>
</dbReference>
<dbReference type="EMBL" id="BAABKO010000005">
    <property type="protein sequence ID" value="GAA4779871.1"/>
    <property type="molecule type" value="Genomic_DNA"/>
</dbReference>
<accession>A0ABP9ADT8</accession>
<keyword evidence="2" id="KW-1185">Reference proteome</keyword>
<organism evidence="1 2">
    <name type="scientific">Microbacterium gilvum</name>
    <dbReference type="NCBI Taxonomy" id="1336204"/>
    <lineage>
        <taxon>Bacteria</taxon>
        <taxon>Bacillati</taxon>
        <taxon>Actinomycetota</taxon>
        <taxon>Actinomycetes</taxon>
        <taxon>Micrococcales</taxon>
        <taxon>Microbacteriaceae</taxon>
        <taxon>Microbacterium</taxon>
    </lineage>
</organism>
<evidence type="ECO:0008006" key="3">
    <source>
        <dbReference type="Google" id="ProtNLM"/>
    </source>
</evidence>
<reference evidence="2" key="1">
    <citation type="journal article" date="2019" name="Int. J. Syst. Evol. Microbiol.">
        <title>The Global Catalogue of Microorganisms (GCM) 10K type strain sequencing project: providing services to taxonomists for standard genome sequencing and annotation.</title>
        <authorList>
            <consortium name="The Broad Institute Genomics Platform"/>
            <consortium name="The Broad Institute Genome Sequencing Center for Infectious Disease"/>
            <person name="Wu L."/>
            <person name="Ma J."/>
        </authorList>
    </citation>
    <scope>NUCLEOTIDE SEQUENCE [LARGE SCALE GENOMIC DNA]</scope>
    <source>
        <strain evidence="2">JCM 18537</strain>
    </source>
</reference>
<dbReference type="Proteomes" id="UP001501645">
    <property type="component" value="Unassembled WGS sequence"/>
</dbReference>
<dbReference type="Pfam" id="PF05742">
    <property type="entry name" value="TANGO2"/>
    <property type="match status" value="1"/>
</dbReference>
<proteinExistence type="predicted"/>
<dbReference type="RefSeq" id="WP_345439897.1">
    <property type="nucleotide sequence ID" value="NZ_BAABKO010000005.1"/>
</dbReference>
<comment type="caution">
    <text evidence="1">The sequence shown here is derived from an EMBL/GenBank/DDBJ whole genome shotgun (WGS) entry which is preliminary data.</text>
</comment>
<protein>
    <recommendedName>
        <fullName evidence="3">NRDE family protein</fullName>
    </recommendedName>
</protein>
<evidence type="ECO:0000313" key="2">
    <source>
        <dbReference type="Proteomes" id="UP001501645"/>
    </source>
</evidence>
<evidence type="ECO:0000313" key="1">
    <source>
        <dbReference type="EMBL" id="GAA4779871.1"/>
    </source>
</evidence>
<name>A0ABP9ADT8_9MICO</name>
<gene>
    <name evidence="1" type="ORF">GCM10023351_26080</name>
</gene>
<sequence length="234" mass="25213">MCTVVIRVPEDAAQPIRLLAVRDEDPLRPWNPLGARWPERPQLTGVQDRLAGGAWLAAEGGRLAVLLNRAGAPLLPSSAITSRGGIVLDAVGGRLPGPHPTTLGFNLVSVAGGRAELVSWDGDRLSREVMPAGTHMIAHDGLDDRATPRIATWRDAFAAAPAEGDGAWWEPWLAVLTRSTTLSPEDDRAIIRDNRVHGYPTQSLLACVTSVTPTTADIRYAELETAGRWNPLQF</sequence>